<sequence>MEPIKGRPDGWTDDGDLVIGRRWHSLDGNGQDIAERVNRVNPGTVEGGKVNQRNAGKTPRESCRHRTDQRCKRQRWVEVYGSLVIDKCGQPVVNNKSRCPAAKCAQSAVGAISFGSFNTRRATAEGASAPLMQKQQRYIQASSPCEFRISTANFEVKQQTLITNGRFSRQSFDPDSVLRSILAPYREADVDLPSVANAPGSCTCHHELGSGDRLLLFDRHRRISCGSGELQFISDTLDMNLAYGNEGITGKPRVNFESCSEHIL</sequence>
<comment type="caution">
    <text evidence="2">The sequence shown here is derived from an EMBL/GenBank/DDBJ whole genome shotgun (WGS) entry which is preliminary data.</text>
</comment>
<name>A0A4C1T7H1_EUMVA</name>
<feature type="region of interest" description="Disordered" evidence="1">
    <location>
        <begin position="41"/>
        <end position="66"/>
    </location>
</feature>
<reference evidence="2 3" key="1">
    <citation type="journal article" date="2019" name="Commun. Biol.">
        <title>The bagworm genome reveals a unique fibroin gene that provides high tensile strength.</title>
        <authorList>
            <person name="Kono N."/>
            <person name="Nakamura H."/>
            <person name="Ohtoshi R."/>
            <person name="Tomita M."/>
            <person name="Numata K."/>
            <person name="Arakawa K."/>
        </authorList>
    </citation>
    <scope>NUCLEOTIDE SEQUENCE [LARGE SCALE GENOMIC DNA]</scope>
</reference>
<accession>A0A4C1T7H1</accession>
<dbReference type="EMBL" id="BGZK01000039">
    <property type="protein sequence ID" value="GBP10136.1"/>
    <property type="molecule type" value="Genomic_DNA"/>
</dbReference>
<evidence type="ECO:0000313" key="3">
    <source>
        <dbReference type="Proteomes" id="UP000299102"/>
    </source>
</evidence>
<dbReference type="Proteomes" id="UP000299102">
    <property type="component" value="Unassembled WGS sequence"/>
</dbReference>
<protein>
    <submittedName>
        <fullName evidence="2">Uncharacterized protein</fullName>
    </submittedName>
</protein>
<proteinExistence type="predicted"/>
<dbReference type="AlphaFoldDB" id="A0A4C1T7H1"/>
<evidence type="ECO:0000256" key="1">
    <source>
        <dbReference type="SAM" id="MobiDB-lite"/>
    </source>
</evidence>
<evidence type="ECO:0000313" key="2">
    <source>
        <dbReference type="EMBL" id="GBP10136.1"/>
    </source>
</evidence>
<organism evidence="2 3">
    <name type="scientific">Eumeta variegata</name>
    <name type="common">Bagworm moth</name>
    <name type="synonym">Eumeta japonica</name>
    <dbReference type="NCBI Taxonomy" id="151549"/>
    <lineage>
        <taxon>Eukaryota</taxon>
        <taxon>Metazoa</taxon>
        <taxon>Ecdysozoa</taxon>
        <taxon>Arthropoda</taxon>
        <taxon>Hexapoda</taxon>
        <taxon>Insecta</taxon>
        <taxon>Pterygota</taxon>
        <taxon>Neoptera</taxon>
        <taxon>Endopterygota</taxon>
        <taxon>Lepidoptera</taxon>
        <taxon>Glossata</taxon>
        <taxon>Ditrysia</taxon>
        <taxon>Tineoidea</taxon>
        <taxon>Psychidae</taxon>
        <taxon>Oiketicinae</taxon>
        <taxon>Eumeta</taxon>
    </lineage>
</organism>
<gene>
    <name evidence="2" type="ORF">EVAR_77551_1</name>
</gene>
<keyword evidence="3" id="KW-1185">Reference proteome</keyword>